<dbReference type="InterPro" id="IPR037479">
    <property type="entry name" value="Tauto_MSAD"/>
</dbReference>
<keyword evidence="2" id="KW-1185">Reference proteome</keyword>
<dbReference type="Pfam" id="PF14552">
    <property type="entry name" value="Tautomerase_2"/>
    <property type="match status" value="1"/>
</dbReference>
<evidence type="ECO:0000313" key="2">
    <source>
        <dbReference type="Proteomes" id="UP000289856"/>
    </source>
</evidence>
<dbReference type="PANTHER" id="PTHR38460">
    <property type="entry name" value="TAUTOMERASE YOLI-RELATED"/>
    <property type="match status" value="1"/>
</dbReference>
<evidence type="ECO:0000313" key="1">
    <source>
        <dbReference type="EMBL" id="BBI33311.1"/>
    </source>
</evidence>
<dbReference type="PANTHER" id="PTHR38460:SF1">
    <property type="entry name" value="TAUTOMERASE YOLI-RELATED"/>
    <property type="match status" value="1"/>
</dbReference>
<reference evidence="1 2" key="1">
    <citation type="submission" date="2019-01" db="EMBL/GenBank/DDBJ databases">
        <title>Complete genome sequence of Cohnella hallensis HS21 isolated from Korean fir (Abies koreana) rhizospheric soil.</title>
        <authorList>
            <person name="Jiang L."/>
            <person name="Kang S.W."/>
            <person name="Kim S."/>
            <person name="Jung J."/>
            <person name="Kim C.Y."/>
            <person name="Kim D.H."/>
            <person name="Kim S.W."/>
            <person name="Lee J."/>
        </authorList>
    </citation>
    <scope>NUCLEOTIDE SEQUENCE [LARGE SCALE GENOMIC DNA]</scope>
    <source>
        <strain evidence="1 2">HS21</strain>
    </source>
</reference>
<dbReference type="EMBL" id="AP019400">
    <property type="protein sequence ID" value="BBI33311.1"/>
    <property type="molecule type" value="Genomic_DNA"/>
</dbReference>
<dbReference type="Gene3D" id="3.30.429.10">
    <property type="entry name" value="Macrophage Migration Inhibitory Factor"/>
    <property type="match status" value="1"/>
</dbReference>
<proteinExistence type="predicted"/>
<sequence length="133" mass="15660">MPFVRVSYLEKKYEAEQLSIISREIMSTLVEHFNVPEDDYFQVFHGHKASEFYYSPNYLNISRTDGLLFIQITLKSGRSTEQKKDFYSRLAERLSNILNIRKEDVFVVLVDTEFEDWTFGNGVAQMIENQGKE</sequence>
<protein>
    <submittedName>
        <fullName evidence="1">Putative tautomerase YusQ</fullName>
    </submittedName>
</protein>
<dbReference type="InterPro" id="IPR014347">
    <property type="entry name" value="Tautomerase/MIF_sf"/>
</dbReference>
<dbReference type="KEGG" id="cohn:KCTCHS21_27100"/>
<gene>
    <name evidence="1" type="primary">yusQ</name>
    <name evidence="1" type="ORF">KCTCHS21_27100</name>
</gene>
<dbReference type="SUPFAM" id="SSF55331">
    <property type="entry name" value="Tautomerase/MIF"/>
    <property type="match status" value="1"/>
</dbReference>
<dbReference type="OrthoDB" id="9804765at2"/>
<name>A0A3T1D5E8_9BACL</name>
<dbReference type="Proteomes" id="UP000289856">
    <property type="component" value="Chromosome"/>
</dbReference>
<dbReference type="AlphaFoldDB" id="A0A3T1D5E8"/>
<organism evidence="1 2">
    <name type="scientific">Cohnella abietis</name>
    <dbReference type="NCBI Taxonomy" id="2507935"/>
    <lineage>
        <taxon>Bacteria</taxon>
        <taxon>Bacillati</taxon>
        <taxon>Bacillota</taxon>
        <taxon>Bacilli</taxon>
        <taxon>Bacillales</taxon>
        <taxon>Paenibacillaceae</taxon>
        <taxon>Cohnella</taxon>
    </lineage>
</organism>
<accession>A0A3T1D5E8</accession>
<dbReference type="RefSeq" id="WP_130608810.1">
    <property type="nucleotide sequence ID" value="NZ_AP019400.1"/>
</dbReference>